<keyword evidence="2 5" id="KW-0812">Transmembrane</keyword>
<gene>
    <name evidence="6" type="ORF">AMORRO_LOCUS7642</name>
</gene>
<dbReference type="PANTHER" id="PTHR34292">
    <property type="entry name" value="OUTER SPORE WALL PROTEIN LDS1"/>
    <property type="match status" value="1"/>
</dbReference>
<evidence type="ECO:0000256" key="5">
    <source>
        <dbReference type="SAM" id="Phobius"/>
    </source>
</evidence>
<dbReference type="AlphaFoldDB" id="A0A9N9CBH1"/>
<feature type="transmembrane region" description="Helical" evidence="5">
    <location>
        <begin position="26"/>
        <end position="51"/>
    </location>
</feature>
<sequence>MGSSPSSYPLKGIGYFFSHWILVRRIIFALLLTLVVSVIAIVLTFGIFLALQTALLTAILIPPPIAFIIAFILCIIESTTFVFIFYTIATPFWQDSLFDEVLRLRGLGPVLDKPRQASGFVLCFRGFKSGFEIIVIQVFFLIITLPIHSIPILGSVAYCFINGWPLAWSLQAHYHIDIKELTSKQSRKFAWENRKDYIWFGAVGIFLGLIPVLNLIFFWTNIVGAALWTSDVLIEEQKLKNDSIERSVNTDAVGTSYQAATNMEGSAITATAVKTYGATDNA</sequence>
<dbReference type="InterPro" id="IPR052786">
    <property type="entry name" value="Spore_wall_assembly"/>
</dbReference>
<evidence type="ECO:0000256" key="4">
    <source>
        <dbReference type="ARBA" id="ARBA00023136"/>
    </source>
</evidence>
<dbReference type="Proteomes" id="UP000789342">
    <property type="component" value="Unassembled WGS sequence"/>
</dbReference>
<accession>A0A9N9CBH1</accession>
<dbReference type="PANTHER" id="PTHR34292:SF2">
    <property type="entry name" value="OUTER SPORE WALL PROTEIN LDS1"/>
    <property type="match status" value="1"/>
</dbReference>
<dbReference type="InterPro" id="IPR059112">
    <property type="entry name" value="CysZ/EI24"/>
</dbReference>
<feature type="transmembrane region" description="Helical" evidence="5">
    <location>
        <begin position="63"/>
        <end position="89"/>
    </location>
</feature>
<keyword evidence="7" id="KW-1185">Reference proteome</keyword>
<dbReference type="EMBL" id="CAJVPV010005906">
    <property type="protein sequence ID" value="CAG8597739.1"/>
    <property type="molecule type" value="Genomic_DNA"/>
</dbReference>
<reference evidence="6" key="1">
    <citation type="submission" date="2021-06" db="EMBL/GenBank/DDBJ databases">
        <authorList>
            <person name="Kallberg Y."/>
            <person name="Tangrot J."/>
            <person name="Rosling A."/>
        </authorList>
    </citation>
    <scope>NUCLEOTIDE SEQUENCE</scope>
    <source>
        <strain evidence="6">CL551</strain>
    </source>
</reference>
<keyword evidence="3 5" id="KW-1133">Transmembrane helix</keyword>
<evidence type="ECO:0000313" key="6">
    <source>
        <dbReference type="EMBL" id="CAG8597739.1"/>
    </source>
</evidence>
<evidence type="ECO:0000256" key="2">
    <source>
        <dbReference type="ARBA" id="ARBA00022692"/>
    </source>
</evidence>
<keyword evidence="4 5" id="KW-0472">Membrane</keyword>
<evidence type="ECO:0000256" key="3">
    <source>
        <dbReference type="ARBA" id="ARBA00022989"/>
    </source>
</evidence>
<feature type="transmembrane region" description="Helical" evidence="5">
    <location>
        <begin position="134"/>
        <end position="161"/>
    </location>
</feature>
<dbReference type="Pfam" id="PF07264">
    <property type="entry name" value="EI24"/>
    <property type="match status" value="1"/>
</dbReference>
<organism evidence="6 7">
    <name type="scientific">Acaulospora morrowiae</name>
    <dbReference type="NCBI Taxonomy" id="94023"/>
    <lineage>
        <taxon>Eukaryota</taxon>
        <taxon>Fungi</taxon>
        <taxon>Fungi incertae sedis</taxon>
        <taxon>Mucoromycota</taxon>
        <taxon>Glomeromycotina</taxon>
        <taxon>Glomeromycetes</taxon>
        <taxon>Diversisporales</taxon>
        <taxon>Acaulosporaceae</taxon>
        <taxon>Acaulospora</taxon>
    </lineage>
</organism>
<evidence type="ECO:0000313" key="7">
    <source>
        <dbReference type="Proteomes" id="UP000789342"/>
    </source>
</evidence>
<protein>
    <submittedName>
        <fullName evidence="6">3089_t:CDS:1</fullName>
    </submittedName>
</protein>
<name>A0A9N9CBH1_9GLOM</name>
<dbReference type="OrthoDB" id="10012223at2759"/>
<feature type="transmembrane region" description="Helical" evidence="5">
    <location>
        <begin position="197"/>
        <end position="219"/>
    </location>
</feature>
<evidence type="ECO:0000256" key="1">
    <source>
        <dbReference type="ARBA" id="ARBA00004141"/>
    </source>
</evidence>
<comment type="subcellular location">
    <subcellularLocation>
        <location evidence="1">Membrane</location>
        <topology evidence="1">Multi-pass membrane protein</topology>
    </subcellularLocation>
</comment>
<comment type="caution">
    <text evidence="6">The sequence shown here is derived from an EMBL/GenBank/DDBJ whole genome shotgun (WGS) entry which is preliminary data.</text>
</comment>
<proteinExistence type="predicted"/>